<reference evidence="2" key="1">
    <citation type="journal article" date="2019" name="Int. J. Syst. Evol. Microbiol.">
        <title>The Global Catalogue of Microorganisms (GCM) 10K type strain sequencing project: providing services to taxonomists for standard genome sequencing and annotation.</title>
        <authorList>
            <consortium name="The Broad Institute Genomics Platform"/>
            <consortium name="The Broad Institute Genome Sequencing Center for Infectious Disease"/>
            <person name="Wu L."/>
            <person name="Ma J."/>
        </authorList>
    </citation>
    <scope>NUCLEOTIDE SEQUENCE [LARGE SCALE GENOMIC DNA]</scope>
    <source>
        <strain evidence="2">JCM 16908</strain>
    </source>
</reference>
<evidence type="ECO:0000313" key="2">
    <source>
        <dbReference type="Proteomes" id="UP001500888"/>
    </source>
</evidence>
<evidence type="ECO:0008006" key="3">
    <source>
        <dbReference type="Google" id="ProtNLM"/>
    </source>
</evidence>
<keyword evidence="2" id="KW-1185">Reference proteome</keyword>
<evidence type="ECO:0000313" key="1">
    <source>
        <dbReference type="EMBL" id="GAA3843308.1"/>
    </source>
</evidence>
<gene>
    <name evidence="1" type="ORF">GCM10022226_77870</name>
</gene>
<sequence length="332" mass="35308">MTENTIGGNGGSNEMKIRILVALAAMLAAVLGVQGTAQAEPGHGDSIRYASAKGCVKKGGNIVPCGTWRLVTHHGRVVLLKDAQLRALNEKGDPVTDSTAPVAVSGNGQKIAYFRKDGRLAVRALDGKVRLLPKDTLPRKTAQYDVTLQLSDDGAVLAVTAGRTKLFDTASSTRLGQLPKGRYFLGFSGDGEKVLTSTDAADSVMELGVYDLSGRLLHNGTPPQLVANNGPYALHADGKTIAVLVANRKVALYDLESDQVTGDQRIKLPKDSTAHKLDWTGDDQVTLHVSEEFEGAPTRMTVLQHDVTSGATTVRDKYKLLKDTFVFAACGG</sequence>
<dbReference type="InterPro" id="IPR011044">
    <property type="entry name" value="Quino_amine_DH_bsu"/>
</dbReference>
<dbReference type="InterPro" id="IPR011042">
    <property type="entry name" value="6-blade_b-propeller_TolB-like"/>
</dbReference>
<accession>A0ABP7JF05</accession>
<dbReference type="Gene3D" id="2.120.10.30">
    <property type="entry name" value="TolB, C-terminal domain"/>
    <property type="match status" value="1"/>
</dbReference>
<comment type="caution">
    <text evidence="1">The sequence shown here is derived from an EMBL/GenBank/DDBJ whole genome shotgun (WGS) entry which is preliminary data.</text>
</comment>
<dbReference type="Proteomes" id="UP001500888">
    <property type="component" value="Unassembled WGS sequence"/>
</dbReference>
<protein>
    <recommendedName>
        <fullName evidence="3">WD40 repeat domain-containing protein</fullName>
    </recommendedName>
</protein>
<organism evidence="1 2">
    <name type="scientific">Sphaerisporangium flaviroseum</name>
    <dbReference type="NCBI Taxonomy" id="509199"/>
    <lineage>
        <taxon>Bacteria</taxon>
        <taxon>Bacillati</taxon>
        <taxon>Actinomycetota</taxon>
        <taxon>Actinomycetes</taxon>
        <taxon>Streptosporangiales</taxon>
        <taxon>Streptosporangiaceae</taxon>
        <taxon>Sphaerisporangium</taxon>
    </lineage>
</organism>
<proteinExistence type="predicted"/>
<dbReference type="SUPFAM" id="SSF50969">
    <property type="entry name" value="YVTN repeat-like/Quinoprotein amine dehydrogenase"/>
    <property type="match status" value="1"/>
</dbReference>
<dbReference type="EMBL" id="BAAAZR010000054">
    <property type="protein sequence ID" value="GAA3843308.1"/>
    <property type="molecule type" value="Genomic_DNA"/>
</dbReference>
<name>A0ABP7JF05_9ACTN</name>